<accession>A0A2N3V4B2</accession>
<name>A0A2N3V4B2_9NOCA</name>
<evidence type="ECO:0000313" key="1">
    <source>
        <dbReference type="EMBL" id="PKV76465.1"/>
    </source>
</evidence>
<gene>
    <name evidence="1" type="ORF">ATK86_7389</name>
</gene>
<reference evidence="1 2" key="1">
    <citation type="submission" date="2017-12" db="EMBL/GenBank/DDBJ databases">
        <title>Sequencing the genomes of 1000 Actinobacteria strains.</title>
        <authorList>
            <person name="Klenk H.-P."/>
        </authorList>
    </citation>
    <scope>NUCLEOTIDE SEQUENCE [LARGE SCALE GENOMIC DNA]</scope>
    <source>
        <strain evidence="1 2">DSM 44489</strain>
    </source>
</reference>
<proteinExistence type="predicted"/>
<dbReference type="EMBL" id="PJMW01000004">
    <property type="protein sequence ID" value="PKV76465.1"/>
    <property type="molecule type" value="Genomic_DNA"/>
</dbReference>
<comment type="caution">
    <text evidence="1">The sequence shown here is derived from an EMBL/GenBank/DDBJ whole genome shotgun (WGS) entry which is preliminary data.</text>
</comment>
<dbReference type="OrthoDB" id="3831424at2"/>
<dbReference type="Proteomes" id="UP000233766">
    <property type="component" value="Unassembled WGS sequence"/>
</dbReference>
<dbReference type="AlphaFoldDB" id="A0A2N3V4B2"/>
<keyword evidence="2" id="KW-1185">Reference proteome</keyword>
<organism evidence="1 2">
    <name type="scientific">Nocardia fluminea</name>
    <dbReference type="NCBI Taxonomy" id="134984"/>
    <lineage>
        <taxon>Bacteria</taxon>
        <taxon>Bacillati</taxon>
        <taxon>Actinomycetota</taxon>
        <taxon>Actinomycetes</taxon>
        <taxon>Mycobacteriales</taxon>
        <taxon>Nocardiaceae</taxon>
        <taxon>Nocardia</taxon>
    </lineage>
</organism>
<protein>
    <submittedName>
        <fullName evidence="1">Uncharacterized protein</fullName>
    </submittedName>
</protein>
<dbReference type="RefSeq" id="WP_101469135.1">
    <property type="nucleotide sequence ID" value="NZ_PJMW01000004.1"/>
</dbReference>
<sequence length="369" mass="40479">MPTQSRTLTDSEQAWARTRSYLREHRTELDLAAAGEYPDAHRVADSALLARREWLPTSPIPVNDIRLDWSPTDALSFPAQPPRSSVLPVRADGGEYETYSAVVGDVAAPTVFENRPTYRLLHAELAGQSPTLRFSLGHYFDSVDVGEAAAHEFAVAYRDGQVAPGVRAAITDPCDLGQRRANLAISTLTIRRDVDTGNRSFLLHWRDPRKVGHAGGMYQVVPVGIFQPSGYAEWNTGNDFSLWRNMIREFSEELCGADEDHGSEQAPIGYESWEFASKLTEGLDDGSVEAYCLGLGVDPLSFATDLLTAVIIDGPVFDELFGEIVADNDEGRVLELQPFTSERVEQIIAEHPLQAAGAAVLRLAIADLP</sequence>
<evidence type="ECO:0000313" key="2">
    <source>
        <dbReference type="Proteomes" id="UP000233766"/>
    </source>
</evidence>